<reference evidence="1" key="1">
    <citation type="submission" date="2020-04" db="EMBL/GenBank/DDBJ databases">
        <authorList>
            <person name="Chiriac C."/>
            <person name="Salcher M."/>
            <person name="Ghai R."/>
            <person name="Kavagutti S V."/>
        </authorList>
    </citation>
    <scope>NUCLEOTIDE SEQUENCE</scope>
</reference>
<dbReference type="EMBL" id="LR796360">
    <property type="protein sequence ID" value="CAB4139322.1"/>
    <property type="molecule type" value="Genomic_DNA"/>
</dbReference>
<sequence>MNDLYLRAADEAEMTAALIDAGLAYEEDGALHPAFGVSLDVIGPIPDAVGWHVNVRTPSLTEAQFAQLQPVIIVPPEQPYRVWA</sequence>
<proteinExistence type="predicted"/>
<organism evidence="1">
    <name type="scientific">uncultured Caudovirales phage</name>
    <dbReference type="NCBI Taxonomy" id="2100421"/>
    <lineage>
        <taxon>Viruses</taxon>
        <taxon>Duplodnaviria</taxon>
        <taxon>Heunggongvirae</taxon>
        <taxon>Uroviricota</taxon>
        <taxon>Caudoviricetes</taxon>
        <taxon>Peduoviridae</taxon>
        <taxon>Maltschvirus</taxon>
        <taxon>Maltschvirus maltsch</taxon>
    </lineage>
</organism>
<evidence type="ECO:0000313" key="1">
    <source>
        <dbReference type="EMBL" id="CAB4139322.1"/>
    </source>
</evidence>
<gene>
    <name evidence="1" type="ORF">UFOVP351_37</name>
</gene>
<name>A0A6J5LZJ2_9CAUD</name>
<accession>A0A6J5LZJ2</accession>
<protein>
    <submittedName>
        <fullName evidence="1">Uncharacterized protein</fullName>
    </submittedName>
</protein>